<evidence type="ECO:0000313" key="16">
    <source>
        <dbReference type="EMBL" id="GIO68727.1"/>
    </source>
</evidence>
<dbReference type="Gene3D" id="6.10.340.10">
    <property type="match status" value="1"/>
</dbReference>
<feature type="region of interest" description="Disordered" evidence="12">
    <location>
        <begin position="444"/>
        <end position="463"/>
    </location>
</feature>
<sequence length="463" mass="51623">MRTLRIRTFTLLCFFFILTVPWIFYVTAHFMETNTFSFSKQGPQNEFQQKNLNETIRMIESNPGEWQDPEWQRRLDAQLRQAKMDAVITSASGREIYRSNAARRGTMSAAERFSIIENGRLIGKVAIYMPKSLGVGWMSILAGLLLAFFVVGMEMRRFLLKPLEKMSLAARRIAAGDEDVRLPGSRIAEIAEVRDGFQVMLEGLEQASRKQAALEEERRFVVAAVAHDLRTPLFALRGYLDGLEQGIARSPEKMAKYLAVCKEKSAQLDRLVEGLFAFAKMEYLDTKLNNGIVNLSHVLRKSVESVNPYARQKSISISSYAEENCFVSGDGHLLERAMSNLFDNAVRHTPPGGEIRVECAKDGDRVKFAIRDTGPGFSAEELERVFEPLYRGESSRNRSTGGSGLGLTISQKIVRRHGGDLEAGNHPEGGALLTGFMPAADSDSPNICAEASNAKKEPRAFVP</sequence>
<dbReference type="SMART" id="SM00388">
    <property type="entry name" value="HisKA"/>
    <property type="match status" value="1"/>
</dbReference>
<reference evidence="16 17" key="1">
    <citation type="submission" date="2021-03" db="EMBL/GenBank/DDBJ databases">
        <title>Antimicrobial resistance genes in bacteria isolated from Japanese honey, and their potential for conferring macrolide and lincosamide resistance in the American foulbrood pathogen Paenibacillus larvae.</title>
        <authorList>
            <person name="Okamoto M."/>
            <person name="Kumagai M."/>
            <person name="Kanamori H."/>
            <person name="Takamatsu D."/>
        </authorList>
    </citation>
    <scope>NUCLEOTIDE SEQUENCE [LARGE SCALE GENOMIC DNA]</scope>
    <source>
        <strain evidence="16 17">J21TS3</strain>
    </source>
</reference>
<dbReference type="Proteomes" id="UP000680638">
    <property type="component" value="Unassembled WGS sequence"/>
</dbReference>
<keyword evidence="13" id="KW-0812">Transmembrane</keyword>
<dbReference type="InterPro" id="IPR036097">
    <property type="entry name" value="HisK_dim/P_sf"/>
</dbReference>
<evidence type="ECO:0000259" key="15">
    <source>
        <dbReference type="PROSITE" id="PS50885"/>
    </source>
</evidence>
<dbReference type="CDD" id="cd06225">
    <property type="entry name" value="HAMP"/>
    <property type="match status" value="1"/>
</dbReference>
<feature type="domain" description="HAMP" evidence="15">
    <location>
        <begin position="157"/>
        <end position="209"/>
    </location>
</feature>
<dbReference type="InterPro" id="IPR003660">
    <property type="entry name" value="HAMP_dom"/>
</dbReference>
<dbReference type="Pfam" id="PF02518">
    <property type="entry name" value="HATPase_c"/>
    <property type="match status" value="1"/>
</dbReference>
<feature type="transmembrane region" description="Helical" evidence="13">
    <location>
        <begin position="9"/>
        <end position="31"/>
    </location>
</feature>
<evidence type="ECO:0000256" key="5">
    <source>
        <dbReference type="ARBA" id="ARBA00022553"/>
    </source>
</evidence>
<dbReference type="CDD" id="cd00082">
    <property type="entry name" value="HisKA"/>
    <property type="match status" value="1"/>
</dbReference>
<dbReference type="Pfam" id="PF00672">
    <property type="entry name" value="HAMP"/>
    <property type="match status" value="1"/>
</dbReference>
<dbReference type="SMART" id="SM00387">
    <property type="entry name" value="HATPase_c"/>
    <property type="match status" value="1"/>
</dbReference>
<dbReference type="PANTHER" id="PTHR45453">
    <property type="entry name" value="PHOSPHATE REGULON SENSOR PROTEIN PHOR"/>
    <property type="match status" value="1"/>
</dbReference>
<dbReference type="PROSITE" id="PS50885">
    <property type="entry name" value="HAMP"/>
    <property type="match status" value="1"/>
</dbReference>
<dbReference type="InterPro" id="IPR004358">
    <property type="entry name" value="Sig_transdc_His_kin-like_C"/>
</dbReference>
<evidence type="ECO:0000256" key="9">
    <source>
        <dbReference type="ARBA" id="ARBA00022840"/>
    </source>
</evidence>
<feature type="compositionally biased region" description="Basic and acidic residues" evidence="12">
    <location>
        <begin position="453"/>
        <end position="463"/>
    </location>
</feature>
<evidence type="ECO:0000256" key="10">
    <source>
        <dbReference type="ARBA" id="ARBA00023012"/>
    </source>
</evidence>
<evidence type="ECO:0000256" key="1">
    <source>
        <dbReference type="ARBA" id="ARBA00000085"/>
    </source>
</evidence>
<dbReference type="Gene3D" id="3.30.565.10">
    <property type="entry name" value="Histidine kinase-like ATPase, C-terminal domain"/>
    <property type="match status" value="1"/>
</dbReference>
<dbReference type="EMBL" id="BORW01000021">
    <property type="protein sequence ID" value="GIO68727.1"/>
    <property type="molecule type" value="Genomic_DNA"/>
</dbReference>
<comment type="catalytic activity">
    <reaction evidence="1">
        <text>ATP + protein L-histidine = ADP + protein N-phospho-L-histidine.</text>
        <dbReference type="EC" id="2.7.13.3"/>
    </reaction>
</comment>
<keyword evidence="6" id="KW-0808">Transferase</keyword>
<dbReference type="CDD" id="cd00075">
    <property type="entry name" value="HATPase"/>
    <property type="match status" value="1"/>
</dbReference>
<dbReference type="InterPro" id="IPR050351">
    <property type="entry name" value="BphY/WalK/GraS-like"/>
</dbReference>
<protein>
    <recommendedName>
        <fullName evidence="3">histidine kinase</fullName>
        <ecNumber evidence="3">2.7.13.3</ecNumber>
    </recommendedName>
</protein>
<dbReference type="InterPro" id="IPR003594">
    <property type="entry name" value="HATPase_dom"/>
</dbReference>
<gene>
    <name evidence="16" type="ORF">J21TS3_35480</name>
</gene>
<evidence type="ECO:0000313" key="17">
    <source>
        <dbReference type="Proteomes" id="UP000680638"/>
    </source>
</evidence>
<evidence type="ECO:0000256" key="8">
    <source>
        <dbReference type="ARBA" id="ARBA00022777"/>
    </source>
</evidence>
<organism evidence="16 17">
    <name type="scientific">Paenibacillus cookii</name>
    <dbReference type="NCBI Taxonomy" id="157839"/>
    <lineage>
        <taxon>Bacteria</taxon>
        <taxon>Bacillati</taxon>
        <taxon>Bacillota</taxon>
        <taxon>Bacilli</taxon>
        <taxon>Bacillales</taxon>
        <taxon>Paenibacillaceae</taxon>
        <taxon>Paenibacillus</taxon>
    </lineage>
</organism>
<evidence type="ECO:0000256" key="4">
    <source>
        <dbReference type="ARBA" id="ARBA00022475"/>
    </source>
</evidence>
<dbReference type="EC" id="2.7.13.3" evidence="3"/>
<keyword evidence="7" id="KW-0547">Nucleotide-binding</keyword>
<dbReference type="Gene3D" id="1.10.287.130">
    <property type="match status" value="1"/>
</dbReference>
<dbReference type="SMART" id="SM00304">
    <property type="entry name" value="HAMP"/>
    <property type="match status" value="1"/>
</dbReference>
<accession>A0ABQ4LZN5</accession>
<evidence type="ECO:0000256" key="12">
    <source>
        <dbReference type="SAM" id="MobiDB-lite"/>
    </source>
</evidence>
<comment type="caution">
    <text evidence="16">The sequence shown here is derived from an EMBL/GenBank/DDBJ whole genome shotgun (WGS) entry which is preliminary data.</text>
</comment>
<evidence type="ECO:0000259" key="14">
    <source>
        <dbReference type="PROSITE" id="PS50109"/>
    </source>
</evidence>
<keyword evidence="17" id="KW-1185">Reference proteome</keyword>
<dbReference type="SUPFAM" id="SSF47384">
    <property type="entry name" value="Homodimeric domain of signal transducing histidine kinase"/>
    <property type="match status" value="1"/>
</dbReference>
<keyword evidence="9" id="KW-0067">ATP-binding</keyword>
<keyword evidence="11 13" id="KW-0472">Membrane</keyword>
<dbReference type="InterPro" id="IPR005467">
    <property type="entry name" value="His_kinase_dom"/>
</dbReference>
<dbReference type="InterPro" id="IPR003661">
    <property type="entry name" value="HisK_dim/P_dom"/>
</dbReference>
<dbReference type="PROSITE" id="PS50109">
    <property type="entry name" value="HIS_KIN"/>
    <property type="match status" value="1"/>
</dbReference>
<dbReference type="SUPFAM" id="SSF55874">
    <property type="entry name" value="ATPase domain of HSP90 chaperone/DNA topoisomerase II/histidine kinase"/>
    <property type="match status" value="1"/>
</dbReference>
<keyword evidence="8" id="KW-0418">Kinase</keyword>
<dbReference type="RefSeq" id="WP_212951244.1">
    <property type="nucleotide sequence ID" value="NZ_BORW01000021.1"/>
</dbReference>
<keyword evidence="13" id="KW-1133">Transmembrane helix</keyword>
<evidence type="ECO:0000256" key="13">
    <source>
        <dbReference type="SAM" id="Phobius"/>
    </source>
</evidence>
<evidence type="ECO:0000256" key="3">
    <source>
        <dbReference type="ARBA" id="ARBA00012438"/>
    </source>
</evidence>
<dbReference type="PRINTS" id="PR00344">
    <property type="entry name" value="BCTRLSENSOR"/>
</dbReference>
<keyword evidence="10" id="KW-0902">Two-component regulatory system</keyword>
<dbReference type="PANTHER" id="PTHR45453:SF1">
    <property type="entry name" value="PHOSPHATE REGULON SENSOR PROTEIN PHOR"/>
    <property type="match status" value="1"/>
</dbReference>
<dbReference type="Pfam" id="PF00512">
    <property type="entry name" value="HisKA"/>
    <property type="match status" value="1"/>
</dbReference>
<evidence type="ECO:0000256" key="11">
    <source>
        <dbReference type="ARBA" id="ARBA00023136"/>
    </source>
</evidence>
<feature type="transmembrane region" description="Helical" evidence="13">
    <location>
        <begin position="134"/>
        <end position="153"/>
    </location>
</feature>
<feature type="domain" description="Histidine kinase" evidence="14">
    <location>
        <begin position="224"/>
        <end position="441"/>
    </location>
</feature>
<evidence type="ECO:0000256" key="6">
    <source>
        <dbReference type="ARBA" id="ARBA00022679"/>
    </source>
</evidence>
<evidence type="ECO:0000256" key="7">
    <source>
        <dbReference type="ARBA" id="ARBA00022741"/>
    </source>
</evidence>
<evidence type="ECO:0000256" key="2">
    <source>
        <dbReference type="ARBA" id="ARBA00004651"/>
    </source>
</evidence>
<keyword evidence="4" id="KW-1003">Cell membrane</keyword>
<dbReference type="InterPro" id="IPR036890">
    <property type="entry name" value="HATPase_C_sf"/>
</dbReference>
<keyword evidence="5" id="KW-0597">Phosphoprotein</keyword>
<name>A0ABQ4LZN5_9BACL</name>
<comment type="subcellular location">
    <subcellularLocation>
        <location evidence="2">Cell membrane</location>
        <topology evidence="2">Multi-pass membrane protein</topology>
    </subcellularLocation>
</comment>
<proteinExistence type="predicted"/>
<dbReference type="SUPFAM" id="SSF158472">
    <property type="entry name" value="HAMP domain-like"/>
    <property type="match status" value="1"/>
</dbReference>